<dbReference type="AlphaFoldDB" id="A0A7J3YVB2"/>
<feature type="domain" description="ABC transporter" evidence="9">
    <location>
        <begin position="43"/>
        <end position="239"/>
    </location>
</feature>
<dbReference type="SUPFAM" id="SSF52540">
    <property type="entry name" value="P-loop containing nucleoside triphosphate hydrolases"/>
    <property type="match status" value="1"/>
</dbReference>
<evidence type="ECO:0000256" key="3">
    <source>
        <dbReference type="ARBA" id="ARBA00022840"/>
    </source>
</evidence>
<organism evidence="10">
    <name type="scientific">Ignisphaera aggregans</name>
    <dbReference type="NCBI Taxonomy" id="334771"/>
    <lineage>
        <taxon>Archaea</taxon>
        <taxon>Thermoproteota</taxon>
        <taxon>Thermoprotei</taxon>
        <taxon>Desulfurococcales</taxon>
        <taxon>Desulfurococcaceae</taxon>
        <taxon>Ignisphaera</taxon>
    </lineage>
</organism>
<evidence type="ECO:0000256" key="8">
    <source>
        <dbReference type="ARBA" id="ARBA00047936"/>
    </source>
</evidence>
<dbReference type="GO" id="GO:1901238">
    <property type="term" value="F:ABC-type tungstate transporter activity"/>
    <property type="evidence" value="ECO:0007669"/>
    <property type="project" value="UniProtKB-EC"/>
</dbReference>
<dbReference type="PROSITE" id="PS50893">
    <property type="entry name" value="ABC_TRANSPORTER_2"/>
    <property type="match status" value="1"/>
</dbReference>
<dbReference type="Pfam" id="PF00005">
    <property type="entry name" value="ABC_tran"/>
    <property type="match status" value="1"/>
</dbReference>
<keyword evidence="3 10" id="KW-0067">ATP-binding</keyword>
<dbReference type="PANTHER" id="PTHR42781">
    <property type="entry name" value="SPERMIDINE/PUTRESCINE IMPORT ATP-BINDING PROTEIN POTA"/>
    <property type="match status" value="1"/>
</dbReference>
<keyword evidence="2" id="KW-0547">Nucleotide-binding</keyword>
<comment type="caution">
    <text evidence="10">The sequence shown here is derived from an EMBL/GenBank/DDBJ whole genome shotgun (WGS) entry which is preliminary data.</text>
</comment>
<dbReference type="InterPro" id="IPR003439">
    <property type="entry name" value="ABC_transporter-like_ATP-bd"/>
</dbReference>
<dbReference type="EC" id="7.3.2.6" evidence="6"/>
<dbReference type="InterPro" id="IPR027417">
    <property type="entry name" value="P-loop_NTPase"/>
</dbReference>
<sequence>MGCSSSSFTQFYNSTSNWLSYSEALNHRIHIRAGERMSSRVVVKLENITKRFGDVVAVNSVSFEVYKGELFSLLGPSGCGKTTTLRIIAGLEQPDEGRVYIEGIDVTKVPARERKVCLVFQEYAVFPHMSVYENIAFGLKVRKLPRAEIDKKVREIVEVLELSSYLNYKGGKLGLSEQQRVAIARCLVVEPKLLLLDEPLTLVDAKVRENEKGVEEDTKRTWNYNDICYSRSARGINAI</sequence>
<dbReference type="GO" id="GO:0016887">
    <property type="term" value="F:ATP hydrolysis activity"/>
    <property type="evidence" value="ECO:0007669"/>
    <property type="project" value="InterPro"/>
</dbReference>
<evidence type="ECO:0000256" key="7">
    <source>
        <dbReference type="ARBA" id="ARBA00041133"/>
    </source>
</evidence>
<evidence type="ECO:0000256" key="4">
    <source>
        <dbReference type="ARBA" id="ARBA00038307"/>
    </source>
</evidence>
<evidence type="ECO:0000256" key="6">
    <source>
        <dbReference type="ARBA" id="ARBA00039025"/>
    </source>
</evidence>
<reference evidence="10" key="1">
    <citation type="journal article" date="2020" name="mSystems">
        <title>Genome- and Community-Level Interaction Insights into Carbon Utilization and Element Cycling Functions of Hydrothermarchaeota in Hydrothermal Sediment.</title>
        <authorList>
            <person name="Zhou Z."/>
            <person name="Liu Y."/>
            <person name="Xu W."/>
            <person name="Pan J."/>
            <person name="Luo Z.H."/>
            <person name="Li M."/>
        </authorList>
    </citation>
    <scope>NUCLEOTIDE SEQUENCE [LARGE SCALE GENOMIC DNA]</scope>
    <source>
        <strain evidence="10">SpSt-1109</strain>
    </source>
</reference>
<name>A0A7J3YVB2_9CREN</name>
<dbReference type="GO" id="GO:0005524">
    <property type="term" value="F:ATP binding"/>
    <property type="evidence" value="ECO:0007669"/>
    <property type="project" value="UniProtKB-KW"/>
</dbReference>
<dbReference type="EMBL" id="DRYU01000029">
    <property type="protein sequence ID" value="HHP92252.1"/>
    <property type="molecule type" value="Genomic_DNA"/>
</dbReference>
<protein>
    <recommendedName>
        <fullName evidence="7">Molybdate/tungstate import ATP-binding protein WtpC</fullName>
        <ecNumber evidence="6">7.3.2.6</ecNumber>
    </recommendedName>
</protein>
<dbReference type="InterPro" id="IPR003593">
    <property type="entry name" value="AAA+_ATPase"/>
</dbReference>
<evidence type="ECO:0000313" key="10">
    <source>
        <dbReference type="EMBL" id="HHP92252.1"/>
    </source>
</evidence>
<accession>A0A7J3YVB2</accession>
<comment type="subunit">
    <text evidence="5">The complex is composed of two ATP-binding proteins (WtpC), two transmembrane proteins (WtpB) and a solute-binding protein (WtpA).</text>
</comment>
<evidence type="ECO:0000256" key="5">
    <source>
        <dbReference type="ARBA" id="ARBA00038781"/>
    </source>
</evidence>
<evidence type="ECO:0000256" key="2">
    <source>
        <dbReference type="ARBA" id="ARBA00022741"/>
    </source>
</evidence>
<comment type="similarity">
    <text evidence="4">Belongs to the ABC transporter superfamily. Sulfate/tungstate importer (TC 3.A.1.6) family.</text>
</comment>
<evidence type="ECO:0000256" key="1">
    <source>
        <dbReference type="ARBA" id="ARBA00022448"/>
    </source>
</evidence>
<comment type="catalytic activity">
    <reaction evidence="8">
        <text>tungstate(in) + ATP + H2O = tungstate(out) + ADP + phosphate + H(+)</text>
        <dbReference type="Rhea" id="RHEA:35027"/>
        <dbReference type="ChEBI" id="CHEBI:15377"/>
        <dbReference type="ChEBI" id="CHEBI:15378"/>
        <dbReference type="ChEBI" id="CHEBI:30616"/>
        <dbReference type="ChEBI" id="CHEBI:43474"/>
        <dbReference type="ChEBI" id="CHEBI:46502"/>
        <dbReference type="ChEBI" id="CHEBI:456216"/>
        <dbReference type="EC" id="7.3.2.6"/>
    </reaction>
</comment>
<dbReference type="PANTHER" id="PTHR42781:SF4">
    <property type="entry name" value="SPERMIDINE_PUTRESCINE IMPORT ATP-BINDING PROTEIN POTA"/>
    <property type="match status" value="1"/>
</dbReference>
<dbReference type="InterPro" id="IPR050093">
    <property type="entry name" value="ABC_SmlMolc_Importer"/>
</dbReference>
<keyword evidence="1" id="KW-0813">Transport</keyword>
<gene>
    <name evidence="10" type="ORF">ENM70_01300</name>
</gene>
<dbReference type="Gene3D" id="3.40.50.300">
    <property type="entry name" value="P-loop containing nucleotide triphosphate hydrolases"/>
    <property type="match status" value="1"/>
</dbReference>
<evidence type="ECO:0000259" key="9">
    <source>
        <dbReference type="PROSITE" id="PS50893"/>
    </source>
</evidence>
<dbReference type="SMART" id="SM00382">
    <property type="entry name" value="AAA"/>
    <property type="match status" value="1"/>
</dbReference>
<proteinExistence type="inferred from homology"/>